<evidence type="ECO:0000313" key="3">
    <source>
        <dbReference type="EMBL" id="KAH7127043.1"/>
    </source>
</evidence>
<keyword evidence="2" id="KW-0812">Transmembrane</keyword>
<evidence type="ECO:0000256" key="1">
    <source>
        <dbReference type="SAM" id="MobiDB-lite"/>
    </source>
</evidence>
<keyword evidence="4" id="KW-1185">Reference proteome</keyword>
<reference evidence="3" key="1">
    <citation type="journal article" date="2021" name="Nat. Commun.">
        <title>Genetic determinants of endophytism in the Arabidopsis root mycobiome.</title>
        <authorList>
            <person name="Mesny F."/>
            <person name="Miyauchi S."/>
            <person name="Thiergart T."/>
            <person name="Pickel B."/>
            <person name="Atanasova L."/>
            <person name="Karlsson M."/>
            <person name="Huettel B."/>
            <person name="Barry K.W."/>
            <person name="Haridas S."/>
            <person name="Chen C."/>
            <person name="Bauer D."/>
            <person name="Andreopoulos W."/>
            <person name="Pangilinan J."/>
            <person name="LaButti K."/>
            <person name="Riley R."/>
            <person name="Lipzen A."/>
            <person name="Clum A."/>
            <person name="Drula E."/>
            <person name="Henrissat B."/>
            <person name="Kohler A."/>
            <person name="Grigoriev I.V."/>
            <person name="Martin F.M."/>
            <person name="Hacquard S."/>
        </authorList>
    </citation>
    <scope>NUCLEOTIDE SEQUENCE</scope>
    <source>
        <strain evidence="3">MPI-CAGE-CH-0243</strain>
    </source>
</reference>
<sequence>MAIQRLTLQPCVAACVGFRLTGADDSSGRGRLGGPFTLSRTDKTPSPPGGGGQSQRRTAEGELRGASRLASKHGKQAAGEEESVAFSRRLPQLFMIALIVALMPCWGMSVCVCVNVLPRDELAPVRVREGVRTVLRAKVDNWNLKVYIVSWYMGLLCFVRCAEATRGATGGRGRESVSSWSSIIRNTTKKNKVADLFPPPRSSMLHRETRAH</sequence>
<evidence type="ECO:0000256" key="2">
    <source>
        <dbReference type="SAM" id="Phobius"/>
    </source>
</evidence>
<keyword evidence="2" id="KW-1133">Transmembrane helix</keyword>
<comment type="caution">
    <text evidence="3">The sequence shown here is derived from an EMBL/GenBank/DDBJ whole genome shotgun (WGS) entry which is preliminary data.</text>
</comment>
<protein>
    <submittedName>
        <fullName evidence="3">Uncharacterized protein</fullName>
    </submittedName>
</protein>
<name>A0A9P9DXF6_9PLEO</name>
<evidence type="ECO:0000313" key="4">
    <source>
        <dbReference type="Proteomes" id="UP000700596"/>
    </source>
</evidence>
<keyword evidence="2" id="KW-0472">Membrane</keyword>
<feature type="region of interest" description="Disordered" evidence="1">
    <location>
        <begin position="28"/>
        <end position="76"/>
    </location>
</feature>
<accession>A0A9P9DXF6</accession>
<dbReference type="AlphaFoldDB" id="A0A9P9DXF6"/>
<organism evidence="3 4">
    <name type="scientific">Dendryphion nanum</name>
    <dbReference type="NCBI Taxonomy" id="256645"/>
    <lineage>
        <taxon>Eukaryota</taxon>
        <taxon>Fungi</taxon>
        <taxon>Dikarya</taxon>
        <taxon>Ascomycota</taxon>
        <taxon>Pezizomycotina</taxon>
        <taxon>Dothideomycetes</taxon>
        <taxon>Pleosporomycetidae</taxon>
        <taxon>Pleosporales</taxon>
        <taxon>Torulaceae</taxon>
        <taxon>Dendryphion</taxon>
    </lineage>
</organism>
<gene>
    <name evidence="3" type="ORF">B0J11DRAFT_527067</name>
</gene>
<feature type="transmembrane region" description="Helical" evidence="2">
    <location>
        <begin position="93"/>
        <end position="117"/>
    </location>
</feature>
<dbReference type="Proteomes" id="UP000700596">
    <property type="component" value="Unassembled WGS sequence"/>
</dbReference>
<proteinExistence type="predicted"/>
<dbReference type="EMBL" id="JAGMWT010000006">
    <property type="protein sequence ID" value="KAH7127043.1"/>
    <property type="molecule type" value="Genomic_DNA"/>
</dbReference>